<gene>
    <name evidence="1" type="ORF">PODLI_1B006949</name>
</gene>
<protein>
    <submittedName>
        <fullName evidence="1">Uncharacterized protein</fullName>
    </submittedName>
</protein>
<name>A0AA35LGA8_9SAUR</name>
<evidence type="ECO:0000313" key="2">
    <source>
        <dbReference type="Proteomes" id="UP001178461"/>
    </source>
</evidence>
<accession>A0AA35LGA8</accession>
<sequence>MICASCYEGIVTGSFYSIIHFKRHSFPKRILETIRVLRVVRAAILSFQGRGIDCYSTLGARSLQQYIVPGFQVSKRVSQTGMVGVQEKGRTEMIESEKLPYNKRLKCQLLFNFGPDDKRGT</sequence>
<reference evidence="1" key="1">
    <citation type="submission" date="2022-12" db="EMBL/GenBank/DDBJ databases">
        <authorList>
            <person name="Alioto T."/>
            <person name="Alioto T."/>
            <person name="Gomez Garrido J."/>
        </authorList>
    </citation>
    <scope>NUCLEOTIDE SEQUENCE</scope>
</reference>
<organism evidence="1 2">
    <name type="scientific">Podarcis lilfordi</name>
    <name type="common">Lilford's wall lizard</name>
    <dbReference type="NCBI Taxonomy" id="74358"/>
    <lineage>
        <taxon>Eukaryota</taxon>
        <taxon>Metazoa</taxon>
        <taxon>Chordata</taxon>
        <taxon>Craniata</taxon>
        <taxon>Vertebrata</taxon>
        <taxon>Euteleostomi</taxon>
        <taxon>Lepidosauria</taxon>
        <taxon>Squamata</taxon>
        <taxon>Bifurcata</taxon>
        <taxon>Unidentata</taxon>
        <taxon>Episquamata</taxon>
        <taxon>Laterata</taxon>
        <taxon>Lacertibaenia</taxon>
        <taxon>Lacertidae</taxon>
        <taxon>Podarcis</taxon>
    </lineage>
</organism>
<dbReference type="EMBL" id="OX395141">
    <property type="protein sequence ID" value="CAI5795767.1"/>
    <property type="molecule type" value="Genomic_DNA"/>
</dbReference>
<dbReference type="Proteomes" id="UP001178461">
    <property type="component" value="Chromosome 15"/>
</dbReference>
<dbReference type="AlphaFoldDB" id="A0AA35LGA8"/>
<evidence type="ECO:0000313" key="1">
    <source>
        <dbReference type="EMBL" id="CAI5795767.1"/>
    </source>
</evidence>
<keyword evidence="2" id="KW-1185">Reference proteome</keyword>
<proteinExistence type="predicted"/>